<reference evidence="2" key="5">
    <citation type="submission" date="2018-04" db="UniProtKB">
        <authorList>
            <consortium name="EnsemblFungi"/>
        </authorList>
    </citation>
    <scope>IDENTIFICATION</scope>
    <source>
        <strain evidence="2">R3-111a-1</strain>
    </source>
</reference>
<evidence type="ECO:0000313" key="2">
    <source>
        <dbReference type="EnsemblFungi" id="EJT68782"/>
    </source>
</evidence>
<reference evidence="3" key="1">
    <citation type="submission" date="2010-07" db="EMBL/GenBank/DDBJ databases">
        <title>The genome sequence of Gaeumannomyces graminis var. tritici strain R3-111a-1.</title>
        <authorList>
            <consortium name="The Broad Institute Genome Sequencing Platform"/>
            <person name="Ma L.-J."/>
            <person name="Dead R."/>
            <person name="Young S."/>
            <person name="Zeng Q."/>
            <person name="Koehrsen M."/>
            <person name="Alvarado L."/>
            <person name="Berlin A."/>
            <person name="Chapman S.B."/>
            <person name="Chen Z."/>
            <person name="Freedman E."/>
            <person name="Gellesch M."/>
            <person name="Goldberg J."/>
            <person name="Griggs A."/>
            <person name="Gujja S."/>
            <person name="Heilman E.R."/>
            <person name="Heiman D."/>
            <person name="Hepburn T."/>
            <person name="Howarth C."/>
            <person name="Jen D."/>
            <person name="Larson L."/>
            <person name="Mehta T."/>
            <person name="Neiman D."/>
            <person name="Pearson M."/>
            <person name="Roberts A."/>
            <person name="Saif S."/>
            <person name="Shea T."/>
            <person name="Shenoy N."/>
            <person name="Sisk P."/>
            <person name="Stolte C."/>
            <person name="Sykes S."/>
            <person name="Walk T."/>
            <person name="White J."/>
            <person name="Yandava C."/>
            <person name="Haas B."/>
            <person name="Nusbaum C."/>
            <person name="Birren B."/>
        </authorList>
    </citation>
    <scope>NUCLEOTIDE SEQUENCE [LARGE SCALE GENOMIC DNA]</scope>
    <source>
        <strain evidence="3">R3-111a-1</strain>
    </source>
</reference>
<accession>J3PJG4</accession>
<evidence type="ECO:0000313" key="3">
    <source>
        <dbReference type="Proteomes" id="UP000006039"/>
    </source>
</evidence>
<dbReference type="EnsemblFungi" id="EJT68782">
    <property type="protein sequence ID" value="EJT68782"/>
    <property type="gene ID" value="GGTG_13646"/>
</dbReference>
<dbReference type="VEuPathDB" id="FungiDB:GGTG_13646"/>
<reference evidence="1" key="3">
    <citation type="submission" date="2010-09" db="EMBL/GenBank/DDBJ databases">
        <title>Annotation of Gaeumannomyces graminis var. tritici R3-111a-1.</title>
        <authorList>
            <consortium name="The Broad Institute Genome Sequencing Platform"/>
            <person name="Ma L.-J."/>
            <person name="Dead R."/>
            <person name="Young S.K."/>
            <person name="Zeng Q."/>
            <person name="Gargeya S."/>
            <person name="Fitzgerald M."/>
            <person name="Haas B."/>
            <person name="Abouelleil A."/>
            <person name="Alvarado L."/>
            <person name="Arachchi H.M."/>
            <person name="Berlin A."/>
            <person name="Brown A."/>
            <person name="Chapman S.B."/>
            <person name="Chen Z."/>
            <person name="Dunbar C."/>
            <person name="Freedman E."/>
            <person name="Gearin G."/>
            <person name="Gellesch M."/>
            <person name="Goldberg J."/>
            <person name="Griggs A."/>
            <person name="Gujja S."/>
            <person name="Heiman D."/>
            <person name="Howarth C."/>
            <person name="Larson L."/>
            <person name="Lui A."/>
            <person name="MacDonald P.J.P."/>
            <person name="Mehta T."/>
            <person name="Montmayeur A."/>
            <person name="Murphy C."/>
            <person name="Neiman D."/>
            <person name="Pearson M."/>
            <person name="Priest M."/>
            <person name="Roberts A."/>
            <person name="Saif S."/>
            <person name="Shea T."/>
            <person name="Shenoy N."/>
            <person name="Sisk P."/>
            <person name="Stolte C."/>
            <person name="Sykes S."/>
            <person name="Yandava C."/>
            <person name="Wortman J."/>
            <person name="Nusbaum C."/>
            <person name="Birren B."/>
        </authorList>
    </citation>
    <scope>NUCLEOTIDE SEQUENCE</scope>
    <source>
        <strain evidence="1">R3-111a-1</strain>
    </source>
</reference>
<gene>
    <name evidence="2" type="primary">20354104</name>
    <name evidence="1" type="ORF">GGTG_13646</name>
</gene>
<dbReference type="GeneID" id="20354104"/>
<name>J3PJG4_GAET3</name>
<dbReference type="HOGENOM" id="CLU_2184135_0_0_1"/>
<sequence>MSRTALLVRKAEPDHLALKPWLSHIKGQTTIRWQPDWATRKRHFFDAGEATVAGPNGGTDDGTACARFRLPPTCGEVLRLASKRSTGMYFRANDHDLGHFTRGYRAHQA</sequence>
<proteinExistence type="predicted"/>
<reference evidence="1" key="2">
    <citation type="submission" date="2010-07" db="EMBL/GenBank/DDBJ databases">
        <authorList>
            <consortium name="The Broad Institute Genome Sequencing Platform"/>
            <consortium name="Broad Institute Genome Sequencing Center for Infectious Disease"/>
            <person name="Ma L.-J."/>
            <person name="Dead R."/>
            <person name="Young S."/>
            <person name="Zeng Q."/>
            <person name="Koehrsen M."/>
            <person name="Alvarado L."/>
            <person name="Berlin A."/>
            <person name="Chapman S.B."/>
            <person name="Chen Z."/>
            <person name="Freedman E."/>
            <person name="Gellesch M."/>
            <person name="Goldberg J."/>
            <person name="Griggs A."/>
            <person name="Gujja S."/>
            <person name="Heilman E.R."/>
            <person name="Heiman D."/>
            <person name="Hepburn T."/>
            <person name="Howarth C."/>
            <person name="Jen D."/>
            <person name="Larson L."/>
            <person name="Mehta T."/>
            <person name="Neiman D."/>
            <person name="Pearson M."/>
            <person name="Roberts A."/>
            <person name="Saif S."/>
            <person name="Shea T."/>
            <person name="Shenoy N."/>
            <person name="Sisk P."/>
            <person name="Stolte C."/>
            <person name="Sykes S."/>
            <person name="Walk T."/>
            <person name="White J."/>
            <person name="Yandava C."/>
            <person name="Haas B."/>
            <person name="Nusbaum C."/>
            <person name="Birren B."/>
        </authorList>
    </citation>
    <scope>NUCLEOTIDE SEQUENCE</scope>
    <source>
        <strain evidence="1">R3-111a-1</strain>
    </source>
</reference>
<reference evidence="2" key="4">
    <citation type="journal article" date="2015" name="G3 (Bethesda)">
        <title>Genome sequences of three phytopathogenic species of the Magnaporthaceae family of fungi.</title>
        <authorList>
            <person name="Okagaki L.H."/>
            <person name="Nunes C.C."/>
            <person name="Sailsbery J."/>
            <person name="Clay B."/>
            <person name="Brown D."/>
            <person name="John T."/>
            <person name="Oh Y."/>
            <person name="Young N."/>
            <person name="Fitzgerald M."/>
            <person name="Haas B.J."/>
            <person name="Zeng Q."/>
            <person name="Young S."/>
            <person name="Adiconis X."/>
            <person name="Fan L."/>
            <person name="Levin J.Z."/>
            <person name="Mitchell T.K."/>
            <person name="Okubara P.A."/>
            <person name="Farman M.L."/>
            <person name="Kohn L.M."/>
            <person name="Birren B."/>
            <person name="Ma L.-J."/>
            <person name="Dean R.A."/>
        </authorList>
    </citation>
    <scope>NUCLEOTIDE SEQUENCE</scope>
    <source>
        <strain evidence="2">R3-111a-1</strain>
    </source>
</reference>
<keyword evidence="3" id="KW-1185">Reference proteome</keyword>
<dbReference type="RefSeq" id="XP_009229827.1">
    <property type="nucleotide sequence ID" value="XM_009231563.1"/>
</dbReference>
<organism evidence="1">
    <name type="scientific">Gaeumannomyces tritici (strain R3-111a-1)</name>
    <name type="common">Wheat and barley take-all root rot fungus</name>
    <name type="synonym">Gaeumannomyces graminis var. tritici</name>
    <dbReference type="NCBI Taxonomy" id="644352"/>
    <lineage>
        <taxon>Eukaryota</taxon>
        <taxon>Fungi</taxon>
        <taxon>Dikarya</taxon>
        <taxon>Ascomycota</taxon>
        <taxon>Pezizomycotina</taxon>
        <taxon>Sordariomycetes</taxon>
        <taxon>Sordariomycetidae</taxon>
        <taxon>Magnaporthales</taxon>
        <taxon>Magnaporthaceae</taxon>
        <taxon>Gaeumannomyces</taxon>
    </lineage>
</organism>
<protein>
    <submittedName>
        <fullName evidence="1 2">Uncharacterized protein</fullName>
    </submittedName>
</protein>
<dbReference type="EMBL" id="GL385421">
    <property type="protein sequence ID" value="EJT68782.1"/>
    <property type="molecule type" value="Genomic_DNA"/>
</dbReference>
<dbReference type="AlphaFoldDB" id="J3PJG4"/>
<evidence type="ECO:0000313" key="1">
    <source>
        <dbReference type="EMBL" id="EJT68782.1"/>
    </source>
</evidence>
<dbReference type="Proteomes" id="UP000006039">
    <property type="component" value="Unassembled WGS sequence"/>
</dbReference>